<feature type="region of interest" description="Disordered" evidence="1">
    <location>
        <begin position="136"/>
        <end position="157"/>
    </location>
</feature>
<reference evidence="2 3" key="1">
    <citation type="journal article" date="2018" name="Nat. Ecol. Evol.">
        <title>Pezizomycetes genomes reveal the molecular basis of ectomycorrhizal truffle lifestyle.</title>
        <authorList>
            <person name="Murat C."/>
            <person name="Payen T."/>
            <person name="Noel B."/>
            <person name="Kuo A."/>
            <person name="Morin E."/>
            <person name="Chen J."/>
            <person name="Kohler A."/>
            <person name="Krizsan K."/>
            <person name="Balestrini R."/>
            <person name="Da Silva C."/>
            <person name="Montanini B."/>
            <person name="Hainaut M."/>
            <person name="Levati E."/>
            <person name="Barry K.W."/>
            <person name="Belfiori B."/>
            <person name="Cichocki N."/>
            <person name="Clum A."/>
            <person name="Dockter R.B."/>
            <person name="Fauchery L."/>
            <person name="Guy J."/>
            <person name="Iotti M."/>
            <person name="Le Tacon F."/>
            <person name="Lindquist E.A."/>
            <person name="Lipzen A."/>
            <person name="Malagnac F."/>
            <person name="Mello A."/>
            <person name="Molinier V."/>
            <person name="Miyauchi S."/>
            <person name="Poulain J."/>
            <person name="Riccioni C."/>
            <person name="Rubini A."/>
            <person name="Sitrit Y."/>
            <person name="Splivallo R."/>
            <person name="Traeger S."/>
            <person name="Wang M."/>
            <person name="Zifcakova L."/>
            <person name="Wipf D."/>
            <person name="Zambonelli A."/>
            <person name="Paolocci F."/>
            <person name="Nowrousian M."/>
            <person name="Ottonello S."/>
            <person name="Baldrian P."/>
            <person name="Spatafora J.W."/>
            <person name="Henrissat B."/>
            <person name="Nagy L.G."/>
            <person name="Aury J.M."/>
            <person name="Wincker P."/>
            <person name="Grigoriev I.V."/>
            <person name="Bonfante P."/>
            <person name="Martin F.M."/>
        </authorList>
    </citation>
    <scope>NUCLEOTIDE SEQUENCE [LARGE SCALE GENOMIC DNA]</scope>
    <source>
        <strain evidence="2 3">RN42</strain>
    </source>
</reference>
<protein>
    <submittedName>
        <fullName evidence="2">Uncharacterized protein</fullName>
    </submittedName>
</protein>
<evidence type="ECO:0000313" key="3">
    <source>
        <dbReference type="Proteomes" id="UP000275078"/>
    </source>
</evidence>
<name>A0A3N4HYC5_ASCIM</name>
<dbReference type="EMBL" id="ML119734">
    <property type="protein sequence ID" value="RPA76961.1"/>
    <property type="molecule type" value="Genomic_DNA"/>
</dbReference>
<evidence type="ECO:0000313" key="2">
    <source>
        <dbReference type="EMBL" id="RPA76961.1"/>
    </source>
</evidence>
<proteinExistence type="predicted"/>
<feature type="compositionally biased region" description="Polar residues" evidence="1">
    <location>
        <begin position="51"/>
        <end position="77"/>
    </location>
</feature>
<evidence type="ECO:0000256" key="1">
    <source>
        <dbReference type="SAM" id="MobiDB-lite"/>
    </source>
</evidence>
<dbReference type="Proteomes" id="UP000275078">
    <property type="component" value="Unassembled WGS sequence"/>
</dbReference>
<feature type="compositionally biased region" description="Acidic residues" evidence="1">
    <location>
        <begin position="136"/>
        <end position="154"/>
    </location>
</feature>
<gene>
    <name evidence="2" type="ORF">BJ508DRAFT_310598</name>
</gene>
<sequence length="302" mass="35221">MYHSVISPYFRASSTQTFEICCFRSPAYLHTCSPKHSTGDTTFLKNDRQRNPNQGISQLPSPSIPQLTSHQQKPTSFMPTTRIRWSQLPMEKQGYLEFCEDQQAERAEAFMGPYGSSDEATEHCEDYIQKVSEDYPDSWDDTTDEEEPFEEDSEPESKWFAEVCDTDKQEEKQLRALDAMGCSRSSSYPRRRRPKSIFGQGELEVPGSTSYSTLSFSGCASDTNPIGPLRRRAENESLEDYIKAETMHFIRYMIDYYLESNPKLKWNPLLRDRMDFLTTPRVWKRICRELKISNEEYVKYLQ</sequence>
<accession>A0A3N4HYC5</accession>
<keyword evidence="3" id="KW-1185">Reference proteome</keyword>
<organism evidence="2 3">
    <name type="scientific">Ascobolus immersus RN42</name>
    <dbReference type="NCBI Taxonomy" id="1160509"/>
    <lineage>
        <taxon>Eukaryota</taxon>
        <taxon>Fungi</taxon>
        <taxon>Dikarya</taxon>
        <taxon>Ascomycota</taxon>
        <taxon>Pezizomycotina</taxon>
        <taxon>Pezizomycetes</taxon>
        <taxon>Pezizales</taxon>
        <taxon>Ascobolaceae</taxon>
        <taxon>Ascobolus</taxon>
    </lineage>
</organism>
<dbReference type="AlphaFoldDB" id="A0A3N4HYC5"/>
<feature type="region of interest" description="Disordered" evidence="1">
    <location>
        <begin position="40"/>
        <end position="77"/>
    </location>
</feature>